<dbReference type="EMBL" id="NHTK01005917">
    <property type="protein sequence ID" value="PPQ71394.1"/>
    <property type="molecule type" value="Genomic_DNA"/>
</dbReference>
<keyword evidence="2" id="KW-1185">Reference proteome</keyword>
<dbReference type="InParanoid" id="A0A409VYQ1"/>
<gene>
    <name evidence="1" type="ORF">CVT24_012225</name>
</gene>
<organism evidence="1 2">
    <name type="scientific">Panaeolus cyanescens</name>
    <dbReference type="NCBI Taxonomy" id="181874"/>
    <lineage>
        <taxon>Eukaryota</taxon>
        <taxon>Fungi</taxon>
        <taxon>Dikarya</taxon>
        <taxon>Basidiomycota</taxon>
        <taxon>Agaricomycotina</taxon>
        <taxon>Agaricomycetes</taxon>
        <taxon>Agaricomycetidae</taxon>
        <taxon>Agaricales</taxon>
        <taxon>Agaricineae</taxon>
        <taxon>Galeropsidaceae</taxon>
        <taxon>Panaeolus</taxon>
    </lineage>
</organism>
<reference evidence="1 2" key="1">
    <citation type="journal article" date="2018" name="Evol. Lett.">
        <title>Horizontal gene cluster transfer increased hallucinogenic mushroom diversity.</title>
        <authorList>
            <person name="Reynolds H.T."/>
            <person name="Vijayakumar V."/>
            <person name="Gluck-Thaler E."/>
            <person name="Korotkin H.B."/>
            <person name="Matheny P.B."/>
            <person name="Slot J.C."/>
        </authorList>
    </citation>
    <scope>NUCLEOTIDE SEQUENCE [LARGE SCALE GENOMIC DNA]</scope>
    <source>
        <strain evidence="1 2">2629</strain>
    </source>
</reference>
<accession>A0A409VYQ1</accession>
<dbReference type="Proteomes" id="UP000284842">
    <property type="component" value="Unassembled WGS sequence"/>
</dbReference>
<evidence type="ECO:0000313" key="2">
    <source>
        <dbReference type="Proteomes" id="UP000284842"/>
    </source>
</evidence>
<comment type="caution">
    <text evidence="1">The sequence shown here is derived from an EMBL/GenBank/DDBJ whole genome shotgun (WGS) entry which is preliminary data.</text>
</comment>
<proteinExistence type="predicted"/>
<sequence>MSSSKKPLIGYDIGIALYVPHPTTTTNVPTHWSLIIDTKGENGGTYTTPSGTLFTCRQTPQMQGLRITRSVQMTHIHQQRPKPDTDGLIQKGVVHIRNIIVGSVDPCDRDEFLNSTIVKIVRSVPPQDDSKRWVYKVLKVLGKELVGCDLLKDYMGCYGDVFKTFESVEARVNKCYMEEIKGKGYFVSQIFG</sequence>
<name>A0A409VYQ1_9AGAR</name>
<evidence type="ECO:0000313" key="1">
    <source>
        <dbReference type="EMBL" id="PPQ71394.1"/>
    </source>
</evidence>
<protein>
    <submittedName>
        <fullName evidence="1">Uncharacterized protein</fullName>
    </submittedName>
</protein>
<dbReference type="AlphaFoldDB" id="A0A409VYQ1"/>